<name>A0A2P8Q0Y8_9ACTN</name>
<evidence type="ECO:0000313" key="1">
    <source>
        <dbReference type="EMBL" id="PSM39922.1"/>
    </source>
</evidence>
<dbReference type="EMBL" id="PYBJ01000022">
    <property type="protein sequence ID" value="PSM39922.1"/>
    <property type="molecule type" value="Genomic_DNA"/>
</dbReference>
<evidence type="ECO:0000313" key="2">
    <source>
        <dbReference type="Proteomes" id="UP000240429"/>
    </source>
</evidence>
<gene>
    <name evidence="1" type="ORF">C6Y14_28995</name>
</gene>
<proteinExistence type="predicted"/>
<dbReference type="Proteomes" id="UP000240429">
    <property type="component" value="Unassembled WGS sequence"/>
</dbReference>
<sequence>MRLCTTRPTVRRTWTVELRALPGGPVLVCQECPRSGRALNSSSARSELLAHLARHARHELLAPHLRTCQCYERGCSWHPRHRGCSGPIRLVLARDRGGRMWRLADACTACAMATSQAAVVPDTLLSSAPPAPLGRARRRGRRFKKPDQQTRVREMLSYLAAALPSDVGAAARLIALQCILRINDSAQVSLPTGVLRSLRLGSDSAPWRELEQSRWLHADPPLPPRASAVVTAQLLDAGLFIQHPARPDRLRAADWALRAASRAQSGSAPVARLVAVCLASHTEPESRYASSERDRLAHECGLTGAAFTGALDQLTAARFLSSWRLHSTSGDLEWTLTKTLSHGG</sequence>
<keyword evidence="2" id="KW-1185">Reference proteome</keyword>
<protein>
    <submittedName>
        <fullName evidence="1">Uncharacterized protein</fullName>
    </submittedName>
</protein>
<comment type="caution">
    <text evidence="1">The sequence shown here is derived from an EMBL/GenBank/DDBJ whole genome shotgun (WGS) entry which is preliminary data.</text>
</comment>
<organism evidence="1 2">
    <name type="scientific">Streptomyces dioscori</name>
    <dbReference type="NCBI Taxonomy" id="2109333"/>
    <lineage>
        <taxon>Bacteria</taxon>
        <taxon>Bacillati</taxon>
        <taxon>Actinomycetota</taxon>
        <taxon>Actinomycetes</taxon>
        <taxon>Kitasatosporales</taxon>
        <taxon>Streptomycetaceae</taxon>
        <taxon>Streptomyces</taxon>
        <taxon>Streptomyces aurantiacus group</taxon>
    </lineage>
</organism>
<reference evidence="1 2" key="1">
    <citation type="submission" date="2018-03" db="EMBL/GenBank/DDBJ databases">
        <title>Streptomyces dioscori sp. nov., a novel endophytic actinobacterium isolated from bulbil of Dioscorea bulbifera L.</title>
        <authorList>
            <person name="Zhikuan W."/>
        </authorList>
    </citation>
    <scope>NUCLEOTIDE SEQUENCE [LARGE SCALE GENOMIC DNA]</scope>
    <source>
        <strain evidence="1 2">A217</strain>
    </source>
</reference>
<accession>A0A2P8Q0Y8</accession>
<dbReference type="AlphaFoldDB" id="A0A2P8Q0Y8"/>